<dbReference type="InterPro" id="IPR011990">
    <property type="entry name" value="TPR-like_helical_dom_sf"/>
</dbReference>
<keyword evidence="3" id="KW-1185">Reference proteome</keyword>
<dbReference type="Proteomes" id="UP000009168">
    <property type="component" value="Unassembled WGS sequence"/>
</dbReference>
<feature type="compositionally biased region" description="Low complexity" evidence="1">
    <location>
        <begin position="404"/>
        <end position="416"/>
    </location>
</feature>
<feature type="region of interest" description="Disordered" evidence="1">
    <location>
        <begin position="393"/>
        <end position="418"/>
    </location>
</feature>
<dbReference type="Gene3D" id="1.25.40.10">
    <property type="entry name" value="Tetratricopeptide repeat domain"/>
    <property type="match status" value="1"/>
</dbReference>
<dbReference type="InterPro" id="IPR019734">
    <property type="entry name" value="TPR_rpt"/>
</dbReference>
<dbReference type="KEGG" id="tet:TTHERM_000732839"/>
<accession>W7XGQ6</accession>
<dbReference type="SUPFAM" id="SSF48452">
    <property type="entry name" value="TPR-like"/>
    <property type="match status" value="1"/>
</dbReference>
<dbReference type="Pfam" id="PF13181">
    <property type="entry name" value="TPR_8"/>
    <property type="match status" value="1"/>
</dbReference>
<dbReference type="RefSeq" id="XP_012655337.1">
    <property type="nucleotide sequence ID" value="XM_012799883.1"/>
</dbReference>
<sequence length="783" mass="91213">MSLQPTMGSNELDQLQKGSETSDNLNIQAYTNMNNDSIKINKTQFFMNNETQNSKIDDMEQVNQKFQLPFEICLHSIQQNIIFPNIERMKEILKQVKQNYSNYLFEQFAQLYLSKLLQIIKTQLHQKEYESAIELLIFLDDLTQPHNYGQFHHIRITCLLFIGHYFRSVGDDHSAFQVVEQALSISNQHGSPFLKGLTYLNIGSLLSKLNDNEQAIKFFKQSILAFSESNEKLANQITDGQTRKKSQSFLYSHQNQSLALHNLGIEYEKNDDLEMAFLSYFNSYMNARDHLGSHHNLTKNFLSFLKNFVKKLNWQVQNIENLFEDPNSYLNIIRKQKKINNPYFETFNFQHMQNISKNFIERLGNCQSKSEKQSSLNMSINKNNFAQNLNSTSQLQSLRHKENSSILNQSQSSKSKTIQNFEDSIKREEYHSILLATEEFESKITPMICQSMTVESNKADKSFKNNDSQFQDLDRIPTSQSEEQNHKLSRSEYLKFLQEEQAKAKNNTQNIQQTTEEKKMVLKMPLNMEKVKQHNDENMSTSQRQVNLGGSKSFISSVNFDTNASNLLTSKRSHYAKNQQRPFSAVSNTTKHNSIKSFQYNNSDATEREFNQTGMLNTNFSHQNDRSQITDKSMRKSSHIKPRLGLNNNNQVISQISFTKYLEQFDDKSFYKSYQIHQSQLRQMKQKEFQVKDRNSQQFHIKNSFFVSQQQKKSQLDRTTSFNQANTTSNAESKSFVVNRSIQKQQNQGNLSRSSMLKSQIMLKKENSKETSSQAKNIEQSCK</sequence>
<protein>
    <submittedName>
        <fullName evidence="2">Uncharacterized protein</fullName>
    </submittedName>
</protein>
<feature type="compositionally biased region" description="Polar residues" evidence="1">
    <location>
        <begin position="717"/>
        <end position="758"/>
    </location>
</feature>
<organism evidence="2 3">
    <name type="scientific">Tetrahymena thermophila (strain SB210)</name>
    <dbReference type="NCBI Taxonomy" id="312017"/>
    <lineage>
        <taxon>Eukaryota</taxon>
        <taxon>Sar</taxon>
        <taxon>Alveolata</taxon>
        <taxon>Ciliophora</taxon>
        <taxon>Intramacronucleata</taxon>
        <taxon>Oligohymenophorea</taxon>
        <taxon>Hymenostomatida</taxon>
        <taxon>Tetrahymenina</taxon>
        <taxon>Tetrahymenidae</taxon>
        <taxon>Tetrahymena</taxon>
    </lineage>
</organism>
<evidence type="ECO:0000313" key="3">
    <source>
        <dbReference type="Proteomes" id="UP000009168"/>
    </source>
</evidence>
<feature type="region of interest" description="Disordered" evidence="1">
    <location>
        <begin position="710"/>
        <end position="783"/>
    </location>
</feature>
<reference evidence="3" key="1">
    <citation type="journal article" date="2006" name="PLoS Biol.">
        <title>Macronuclear genome sequence of the ciliate Tetrahymena thermophila, a model eukaryote.</title>
        <authorList>
            <person name="Eisen J.A."/>
            <person name="Coyne R.S."/>
            <person name="Wu M."/>
            <person name="Wu D."/>
            <person name="Thiagarajan M."/>
            <person name="Wortman J.R."/>
            <person name="Badger J.H."/>
            <person name="Ren Q."/>
            <person name="Amedeo P."/>
            <person name="Jones K.M."/>
            <person name="Tallon L.J."/>
            <person name="Delcher A.L."/>
            <person name="Salzberg S.L."/>
            <person name="Silva J.C."/>
            <person name="Haas B.J."/>
            <person name="Majoros W.H."/>
            <person name="Farzad M."/>
            <person name="Carlton J.M."/>
            <person name="Smith R.K. Jr."/>
            <person name="Garg J."/>
            <person name="Pearlman R.E."/>
            <person name="Karrer K.M."/>
            <person name="Sun L."/>
            <person name="Manning G."/>
            <person name="Elde N.C."/>
            <person name="Turkewitz A.P."/>
            <person name="Asai D.J."/>
            <person name="Wilkes D.E."/>
            <person name="Wang Y."/>
            <person name="Cai H."/>
            <person name="Collins K."/>
            <person name="Stewart B.A."/>
            <person name="Lee S.R."/>
            <person name="Wilamowska K."/>
            <person name="Weinberg Z."/>
            <person name="Ruzzo W.L."/>
            <person name="Wloga D."/>
            <person name="Gaertig J."/>
            <person name="Frankel J."/>
            <person name="Tsao C.-C."/>
            <person name="Gorovsky M.A."/>
            <person name="Keeling P.J."/>
            <person name="Waller R.F."/>
            <person name="Patron N.J."/>
            <person name="Cherry J.M."/>
            <person name="Stover N.A."/>
            <person name="Krieger C.J."/>
            <person name="del Toro C."/>
            <person name="Ryder H.F."/>
            <person name="Williamson S.C."/>
            <person name="Barbeau R.A."/>
            <person name="Hamilton E.P."/>
            <person name="Orias E."/>
        </authorList>
    </citation>
    <scope>NUCLEOTIDE SEQUENCE [LARGE SCALE GENOMIC DNA]</scope>
    <source>
        <strain evidence="3">SB210</strain>
    </source>
</reference>
<proteinExistence type="predicted"/>
<dbReference type="SMART" id="SM00028">
    <property type="entry name" value="TPR"/>
    <property type="match status" value="3"/>
</dbReference>
<dbReference type="InParanoid" id="W7XGQ6"/>
<dbReference type="GeneID" id="24440459"/>
<dbReference type="EMBL" id="GG662485">
    <property type="protein sequence ID" value="EWS72144.1"/>
    <property type="molecule type" value="Genomic_DNA"/>
</dbReference>
<evidence type="ECO:0000313" key="2">
    <source>
        <dbReference type="EMBL" id="EWS72144.1"/>
    </source>
</evidence>
<gene>
    <name evidence="2" type="ORF">TTHERM_000732839</name>
</gene>
<name>W7XGQ6_TETTS</name>
<dbReference type="AlphaFoldDB" id="W7XGQ6"/>
<evidence type="ECO:0000256" key="1">
    <source>
        <dbReference type="SAM" id="MobiDB-lite"/>
    </source>
</evidence>
<feature type="compositionally biased region" description="Polar residues" evidence="1">
    <location>
        <begin position="770"/>
        <end position="783"/>
    </location>
</feature>